<comment type="caution">
    <text evidence="1">The sequence shown here is derived from an EMBL/GenBank/DDBJ whole genome shotgun (WGS) entry which is preliminary data.</text>
</comment>
<accession>A0A2C6KNS8</accession>
<reference evidence="1 2" key="1">
    <citation type="journal article" date="2017" name="Int. J. Parasitol.">
        <title>The genome of the protozoan parasite Cystoisospora suis and a reverse vaccinology approach to identify vaccine candidates.</title>
        <authorList>
            <person name="Palmieri N."/>
            <person name="Shrestha A."/>
            <person name="Ruttkowski B."/>
            <person name="Beck T."/>
            <person name="Vogl C."/>
            <person name="Tomley F."/>
            <person name="Blake D.P."/>
            <person name="Joachim A."/>
        </authorList>
    </citation>
    <scope>NUCLEOTIDE SEQUENCE [LARGE SCALE GENOMIC DNA]</scope>
    <source>
        <strain evidence="1 2">Wien I</strain>
    </source>
</reference>
<evidence type="ECO:0000313" key="2">
    <source>
        <dbReference type="Proteomes" id="UP000221165"/>
    </source>
</evidence>
<organism evidence="1 2">
    <name type="scientific">Cystoisospora suis</name>
    <dbReference type="NCBI Taxonomy" id="483139"/>
    <lineage>
        <taxon>Eukaryota</taxon>
        <taxon>Sar</taxon>
        <taxon>Alveolata</taxon>
        <taxon>Apicomplexa</taxon>
        <taxon>Conoidasida</taxon>
        <taxon>Coccidia</taxon>
        <taxon>Eucoccidiorida</taxon>
        <taxon>Eimeriorina</taxon>
        <taxon>Sarcocystidae</taxon>
        <taxon>Cystoisospora</taxon>
    </lineage>
</organism>
<dbReference type="VEuPathDB" id="ToxoDB:CSUI_006977"/>
<evidence type="ECO:0000313" key="1">
    <source>
        <dbReference type="EMBL" id="PHJ19197.1"/>
    </source>
</evidence>
<gene>
    <name evidence="1" type="ORF">CSUI_006977</name>
</gene>
<dbReference type="Proteomes" id="UP000221165">
    <property type="component" value="Unassembled WGS sequence"/>
</dbReference>
<protein>
    <submittedName>
        <fullName evidence="1">Uncharacterized protein</fullName>
    </submittedName>
</protein>
<sequence length="85" mass="9778">MRRVKRSIIHRKGKSKKIDKESSRLIQTHHSYPSIWGSVSLASKEGSSSHRISCRDQNFSVFCGIFFFFVLGRKVKEKTSPLLLP</sequence>
<dbReference type="EMBL" id="MIGC01003592">
    <property type="protein sequence ID" value="PHJ19197.1"/>
    <property type="molecule type" value="Genomic_DNA"/>
</dbReference>
<keyword evidence="2" id="KW-1185">Reference proteome</keyword>
<name>A0A2C6KNS8_9APIC</name>
<dbReference type="GeneID" id="94430338"/>
<dbReference type="AlphaFoldDB" id="A0A2C6KNS8"/>
<proteinExistence type="predicted"/>
<dbReference type="RefSeq" id="XP_067920899.1">
    <property type="nucleotide sequence ID" value="XM_068067127.1"/>
</dbReference>